<dbReference type="AlphaFoldDB" id="A0A2H1WJ00"/>
<protein>
    <submittedName>
        <fullName evidence="1">SFRICE_010872</fullName>
    </submittedName>
</protein>
<accession>A0A2H1WJ00</accession>
<reference evidence="1" key="1">
    <citation type="submission" date="2016-07" db="EMBL/GenBank/DDBJ databases">
        <authorList>
            <person name="Bretaudeau A."/>
        </authorList>
    </citation>
    <scope>NUCLEOTIDE SEQUENCE</scope>
    <source>
        <strain evidence="1">Rice</strain>
        <tissue evidence="1">Whole body</tissue>
    </source>
</reference>
<organism evidence="1">
    <name type="scientific">Spodoptera frugiperda</name>
    <name type="common">Fall armyworm</name>
    <dbReference type="NCBI Taxonomy" id="7108"/>
    <lineage>
        <taxon>Eukaryota</taxon>
        <taxon>Metazoa</taxon>
        <taxon>Ecdysozoa</taxon>
        <taxon>Arthropoda</taxon>
        <taxon>Hexapoda</taxon>
        <taxon>Insecta</taxon>
        <taxon>Pterygota</taxon>
        <taxon>Neoptera</taxon>
        <taxon>Endopterygota</taxon>
        <taxon>Lepidoptera</taxon>
        <taxon>Glossata</taxon>
        <taxon>Ditrysia</taxon>
        <taxon>Noctuoidea</taxon>
        <taxon>Noctuidae</taxon>
        <taxon>Amphipyrinae</taxon>
        <taxon>Spodoptera</taxon>
    </lineage>
</organism>
<sequence>MSEKKTEMVVMTQEQFTALITKLTEAHESGNRQKSFAACTKRDEDALEGLTLLLSGAAATWWNGVKSDIKKWSQALDVIKSAFAPKMQQHEIYLEVYSKRQTTESIEAFLPAKRHKEEEHLDFVYGLLNITNKKEIARTEIKTFAELLERGRHNECLAKEAGEVTVPTPLERKPPKRYSFCGKKGHLFELCRKRLAEEKEKAASTDPEKKPVITCYGCGAPGVYRSNCATCKTKETPPKPVAFCSVEKHLKIHAKIPTIKACVNCVKDSSEVDQCPSPPILDILEDSDAEKAIAD</sequence>
<dbReference type="EMBL" id="ODYU01008990">
    <property type="protein sequence ID" value="SOQ53053.1"/>
    <property type="molecule type" value="Genomic_DNA"/>
</dbReference>
<gene>
    <name evidence="1" type="ORF">SFRICE_010872</name>
</gene>
<proteinExistence type="predicted"/>
<name>A0A2H1WJ00_SPOFR</name>
<evidence type="ECO:0000313" key="1">
    <source>
        <dbReference type="EMBL" id="SOQ53053.1"/>
    </source>
</evidence>